<evidence type="ECO:0000256" key="4">
    <source>
        <dbReference type="ARBA" id="ARBA00022741"/>
    </source>
</evidence>
<evidence type="ECO:0000256" key="6">
    <source>
        <dbReference type="HAMAP-Rule" id="MF_00836"/>
    </source>
</evidence>
<evidence type="ECO:0000256" key="3">
    <source>
        <dbReference type="ARBA" id="ARBA00022679"/>
    </source>
</evidence>
<keyword evidence="9" id="KW-1185">Reference proteome</keyword>
<evidence type="ECO:0000313" key="9">
    <source>
        <dbReference type="Proteomes" id="UP001385499"/>
    </source>
</evidence>
<sequence>MPDNSRQVTENPIGPGRIILVVGPSGAGKDTLLDALREKLKDRPEVHFARRAITRDSDAASEDHDTISRGLFEDLVHSGKVALAWTAHGLGYVIPQHYDEAIQRGETVIANGSRRALPDALKKYQNASILLITAPIEVLAERLAKRGRESRQEIESRLKLANFEIGVSEHVIRIDNVGPIEESIAKIMERLNF</sequence>
<protein>
    <recommendedName>
        <fullName evidence="6">Ribose 1,5-bisphosphate phosphokinase PhnN</fullName>
        <ecNumber evidence="6">2.7.4.23</ecNumber>
    </recommendedName>
    <alternativeName>
        <fullName evidence="6">Ribose 1,5-bisphosphokinase</fullName>
    </alternativeName>
</protein>
<dbReference type="Gene3D" id="3.40.50.300">
    <property type="entry name" value="P-loop containing nucleotide triphosphate hydrolases"/>
    <property type="match status" value="1"/>
</dbReference>
<dbReference type="InterPro" id="IPR008145">
    <property type="entry name" value="GK/Ca_channel_bsu"/>
</dbReference>
<dbReference type="SMART" id="SM00072">
    <property type="entry name" value="GuKc"/>
    <property type="match status" value="1"/>
</dbReference>
<evidence type="ECO:0000256" key="2">
    <source>
        <dbReference type="ARBA" id="ARBA00005069"/>
    </source>
</evidence>
<evidence type="ECO:0000256" key="1">
    <source>
        <dbReference type="ARBA" id="ARBA00000373"/>
    </source>
</evidence>
<dbReference type="SUPFAM" id="SSF52540">
    <property type="entry name" value="P-loop containing nucleoside triphosphate hydrolases"/>
    <property type="match status" value="1"/>
</dbReference>
<dbReference type="EC" id="2.7.4.23" evidence="6"/>
<gene>
    <name evidence="6 8" type="primary">phnN</name>
    <name evidence="8" type="ORF">V6575_19885</name>
</gene>
<organism evidence="8 9">
    <name type="scientific">Roseibium algae</name>
    <dbReference type="NCBI Taxonomy" id="3123038"/>
    <lineage>
        <taxon>Bacteria</taxon>
        <taxon>Pseudomonadati</taxon>
        <taxon>Pseudomonadota</taxon>
        <taxon>Alphaproteobacteria</taxon>
        <taxon>Hyphomicrobiales</taxon>
        <taxon>Stappiaceae</taxon>
        <taxon>Roseibium</taxon>
    </lineage>
</organism>
<keyword evidence="3 6" id="KW-0808">Transferase</keyword>
<evidence type="ECO:0000313" key="8">
    <source>
        <dbReference type="EMBL" id="MEJ8476357.1"/>
    </source>
</evidence>
<reference evidence="8 9" key="1">
    <citation type="submission" date="2024-02" db="EMBL/GenBank/DDBJ databases">
        <title>Roseibium algae sp. nov., isolated from marine alga (Grateloupia sp.), showing potential in myo-inositol conversion.</title>
        <authorList>
            <person name="Wang Y."/>
        </authorList>
    </citation>
    <scope>NUCLEOTIDE SEQUENCE [LARGE SCALE GENOMIC DNA]</scope>
    <source>
        <strain evidence="8 9">H3510</strain>
    </source>
</reference>
<feature type="binding site" evidence="6">
    <location>
        <begin position="23"/>
        <end position="30"/>
    </location>
    <ligand>
        <name>ATP</name>
        <dbReference type="ChEBI" id="CHEBI:30616"/>
    </ligand>
</feature>
<feature type="domain" description="Guanylate kinase/L-type calcium channel beta subunit" evidence="7">
    <location>
        <begin position="15"/>
        <end position="192"/>
    </location>
</feature>
<comment type="similarity">
    <text evidence="6">Belongs to the ribose 1,5-bisphosphokinase family.</text>
</comment>
<evidence type="ECO:0000256" key="5">
    <source>
        <dbReference type="ARBA" id="ARBA00022840"/>
    </source>
</evidence>
<dbReference type="Pfam" id="PF13238">
    <property type="entry name" value="AAA_18"/>
    <property type="match status" value="1"/>
</dbReference>
<keyword evidence="4 6" id="KW-0547">Nucleotide-binding</keyword>
<dbReference type="NCBIfam" id="TIGR02322">
    <property type="entry name" value="phosphon_PhnN"/>
    <property type="match status" value="1"/>
</dbReference>
<dbReference type="EMBL" id="JBAKIA010000018">
    <property type="protein sequence ID" value="MEJ8476357.1"/>
    <property type="molecule type" value="Genomic_DNA"/>
</dbReference>
<comment type="caution">
    <text evidence="8">The sequence shown here is derived from an EMBL/GenBank/DDBJ whole genome shotgun (WGS) entry which is preliminary data.</text>
</comment>
<dbReference type="PANTHER" id="PTHR23117:SF8">
    <property type="entry name" value="RIBOSE 1,5-BISPHOSPHATE PHOSPHOKINASE PHNN"/>
    <property type="match status" value="1"/>
</dbReference>
<accession>A0ABU8TQF7</accession>
<evidence type="ECO:0000259" key="7">
    <source>
        <dbReference type="SMART" id="SM00072"/>
    </source>
</evidence>
<dbReference type="RefSeq" id="WP_340276840.1">
    <property type="nucleotide sequence ID" value="NZ_JBAKIA010000018.1"/>
</dbReference>
<comment type="pathway">
    <text evidence="2 6">Metabolic intermediate biosynthesis; 5-phospho-alpha-D-ribose 1-diphosphate biosynthesis; 5-phospho-alpha-D-ribose 1-diphosphate from D-ribose 5-phosphate (route II): step 3/3.</text>
</comment>
<dbReference type="Proteomes" id="UP001385499">
    <property type="component" value="Unassembled WGS sequence"/>
</dbReference>
<dbReference type="HAMAP" id="MF_00836">
    <property type="entry name" value="PhnN"/>
    <property type="match status" value="1"/>
</dbReference>
<dbReference type="InterPro" id="IPR027417">
    <property type="entry name" value="P-loop_NTPase"/>
</dbReference>
<keyword evidence="5 6" id="KW-0067">ATP-binding</keyword>
<name>A0ABU8TQF7_9HYPH</name>
<dbReference type="PANTHER" id="PTHR23117">
    <property type="entry name" value="GUANYLATE KINASE-RELATED"/>
    <property type="match status" value="1"/>
</dbReference>
<proteinExistence type="inferred from homology"/>
<comment type="function">
    <text evidence="6">Catalyzes the phosphorylation of ribose 1,5-bisphosphate to 5-phospho-D-ribosyl alpha-1-diphosphate (PRPP).</text>
</comment>
<comment type="catalytic activity">
    <reaction evidence="1 6">
        <text>alpha-D-ribose 1,5-bisphosphate + ATP = 5-phospho-alpha-D-ribose 1-diphosphate + ADP</text>
        <dbReference type="Rhea" id="RHEA:20109"/>
        <dbReference type="ChEBI" id="CHEBI:30616"/>
        <dbReference type="ChEBI" id="CHEBI:58017"/>
        <dbReference type="ChEBI" id="CHEBI:68688"/>
        <dbReference type="ChEBI" id="CHEBI:456216"/>
        <dbReference type="EC" id="2.7.4.23"/>
    </reaction>
</comment>
<dbReference type="InterPro" id="IPR012699">
    <property type="entry name" value="PhnN"/>
</dbReference>